<dbReference type="InterPro" id="IPR014226">
    <property type="entry name" value="Spore_IM_YlbJ"/>
</dbReference>
<keyword evidence="1" id="KW-1133">Transmembrane helix</keyword>
<feature type="transmembrane region" description="Helical" evidence="1">
    <location>
        <begin position="354"/>
        <end position="373"/>
    </location>
</feature>
<comment type="caution">
    <text evidence="2">The sequence shown here is derived from an EMBL/GenBank/DDBJ whole genome shotgun (WGS) entry which is preliminary data.</text>
</comment>
<feature type="transmembrane region" description="Helical" evidence="1">
    <location>
        <begin position="211"/>
        <end position="231"/>
    </location>
</feature>
<dbReference type="EMBL" id="JAHLQF010000001">
    <property type="protein sequence ID" value="MBU5482743.1"/>
    <property type="molecule type" value="Genomic_DNA"/>
</dbReference>
<feature type="transmembrane region" description="Helical" evidence="1">
    <location>
        <begin position="130"/>
        <end position="150"/>
    </location>
</feature>
<feature type="transmembrane region" description="Helical" evidence="1">
    <location>
        <begin position="318"/>
        <end position="334"/>
    </location>
</feature>
<keyword evidence="1" id="KW-0472">Membrane</keyword>
<feature type="transmembrane region" description="Helical" evidence="1">
    <location>
        <begin position="49"/>
        <end position="70"/>
    </location>
</feature>
<sequence>MLILTFILLYFLLKDKSILIILLCSFIIINFIINPNICIKGSLLGSQLFFYKVFPSLFPFLIITNIIMSFNGIHLYSKIFGKILCYPLGLPKESSFALLVSLLCGYPLGAKYSCDLYERKIIDYRTCSRLLNIASNASPLFIVGSVGVAMLNDKKLGYILLLGNYLSCFFISLVIKRKSPNYIKKENYALTNNKDVKNFGDILKNSVENSINTSLSVGGFIIIFTIISNIIKNSIVINTILKNLSSLFKIYPSILEGLTFGMVEMTNGCNIIASTNLDSGVKILFIGFLLGFSGLCIIWQCSSFMSKHGFSLWTYSKYKIIQGIFGSICSYILYKLMLVPKNLETFNTASSKSINSIIFLGIVFILILPNIIYRFRKQL</sequence>
<evidence type="ECO:0000313" key="2">
    <source>
        <dbReference type="EMBL" id="MBU5482743.1"/>
    </source>
</evidence>
<keyword evidence="3" id="KW-1185">Reference proteome</keyword>
<feature type="transmembrane region" description="Helical" evidence="1">
    <location>
        <begin position="156"/>
        <end position="175"/>
    </location>
</feature>
<gene>
    <name evidence="2" type="primary">ylbJ</name>
    <name evidence="2" type="ORF">KQI86_00310</name>
</gene>
<name>A0ABS6ECF0_9CLOT</name>
<organism evidence="2 3">
    <name type="scientific">Clostridium mobile</name>
    <dbReference type="NCBI Taxonomy" id="2841512"/>
    <lineage>
        <taxon>Bacteria</taxon>
        <taxon>Bacillati</taxon>
        <taxon>Bacillota</taxon>
        <taxon>Clostridia</taxon>
        <taxon>Eubacteriales</taxon>
        <taxon>Clostridiaceae</taxon>
        <taxon>Clostridium</taxon>
    </lineage>
</organism>
<feature type="transmembrane region" description="Helical" evidence="1">
    <location>
        <begin position="283"/>
        <end position="306"/>
    </location>
</feature>
<protein>
    <submittedName>
        <fullName evidence="2">Sporulation integral membrane protein YlbJ</fullName>
    </submittedName>
</protein>
<dbReference type="Proteomes" id="UP000726170">
    <property type="component" value="Unassembled WGS sequence"/>
</dbReference>
<evidence type="ECO:0000313" key="3">
    <source>
        <dbReference type="Proteomes" id="UP000726170"/>
    </source>
</evidence>
<proteinExistence type="predicted"/>
<reference evidence="2 3" key="1">
    <citation type="submission" date="2021-06" db="EMBL/GenBank/DDBJ databases">
        <authorList>
            <person name="Sun Q."/>
            <person name="Li D."/>
        </authorList>
    </citation>
    <scope>NUCLEOTIDE SEQUENCE [LARGE SCALE GENOMIC DNA]</scope>
    <source>
        <strain evidence="2 3">MSJ-11</strain>
    </source>
</reference>
<dbReference type="NCBIfam" id="TIGR02871">
    <property type="entry name" value="spore_ylbJ"/>
    <property type="match status" value="1"/>
</dbReference>
<feature type="transmembrane region" description="Helical" evidence="1">
    <location>
        <begin position="18"/>
        <end position="37"/>
    </location>
</feature>
<evidence type="ECO:0000256" key="1">
    <source>
        <dbReference type="SAM" id="Phobius"/>
    </source>
</evidence>
<keyword evidence="1" id="KW-0812">Transmembrane</keyword>
<accession>A0ABS6ECF0</accession>